<gene>
    <name evidence="1" type="ORF">HUJ06_016894</name>
</gene>
<dbReference type="AlphaFoldDB" id="A0A822ZPY3"/>
<proteinExistence type="predicted"/>
<dbReference type="Proteomes" id="UP000607653">
    <property type="component" value="Unassembled WGS sequence"/>
</dbReference>
<reference evidence="1 2" key="1">
    <citation type="journal article" date="2020" name="Mol. Biol. Evol.">
        <title>Distinct Expression and Methylation Patterns for Genes with Different Fates following a Single Whole-Genome Duplication in Flowering Plants.</title>
        <authorList>
            <person name="Shi T."/>
            <person name="Rahmani R.S."/>
            <person name="Gugger P.F."/>
            <person name="Wang M."/>
            <person name="Li H."/>
            <person name="Zhang Y."/>
            <person name="Li Z."/>
            <person name="Wang Q."/>
            <person name="Van de Peer Y."/>
            <person name="Marchal K."/>
            <person name="Chen J."/>
        </authorList>
    </citation>
    <scope>NUCLEOTIDE SEQUENCE [LARGE SCALE GENOMIC DNA]</scope>
    <source>
        <tissue evidence="1">Leaf</tissue>
    </source>
</reference>
<name>A0A822ZPY3_NELNU</name>
<accession>A0A822ZPY3</accession>
<comment type="caution">
    <text evidence="1">The sequence shown here is derived from an EMBL/GenBank/DDBJ whole genome shotgun (WGS) entry which is preliminary data.</text>
</comment>
<evidence type="ECO:0000313" key="1">
    <source>
        <dbReference type="EMBL" id="DAD46957.1"/>
    </source>
</evidence>
<organism evidence="1 2">
    <name type="scientific">Nelumbo nucifera</name>
    <name type="common">Sacred lotus</name>
    <dbReference type="NCBI Taxonomy" id="4432"/>
    <lineage>
        <taxon>Eukaryota</taxon>
        <taxon>Viridiplantae</taxon>
        <taxon>Streptophyta</taxon>
        <taxon>Embryophyta</taxon>
        <taxon>Tracheophyta</taxon>
        <taxon>Spermatophyta</taxon>
        <taxon>Magnoliopsida</taxon>
        <taxon>Proteales</taxon>
        <taxon>Nelumbonaceae</taxon>
        <taxon>Nelumbo</taxon>
    </lineage>
</organism>
<sequence length="46" mass="5245">MFGIISNGPRIPDCLSIFFSAFFLVFFSQALEIFTSLRSCEFRSSD</sequence>
<dbReference type="EMBL" id="DUZY01000008">
    <property type="protein sequence ID" value="DAD46957.1"/>
    <property type="molecule type" value="Genomic_DNA"/>
</dbReference>
<evidence type="ECO:0000313" key="2">
    <source>
        <dbReference type="Proteomes" id="UP000607653"/>
    </source>
</evidence>
<keyword evidence="2" id="KW-1185">Reference proteome</keyword>
<protein>
    <submittedName>
        <fullName evidence="1">Uncharacterized protein</fullName>
    </submittedName>
</protein>